<dbReference type="InterPro" id="IPR030878">
    <property type="entry name" value="Ribosomal_uL15"/>
</dbReference>
<evidence type="ECO:0000259" key="5">
    <source>
        <dbReference type="Pfam" id="PF00828"/>
    </source>
</evidence>
<dbReference type="Gene3D" id="3.100.10.10">
    <property type="match status" value="1"/>
</dbReference>
<evidence type="ECO:0000256" key="3">
    <source>
        <dbReference type="ARBA" id="ARBA00023274"/>
    </source>
</evidence>
<dbReference type="AlphaFoldDB" id="A0A382DRF6"/>
<sequence>MRLDQLRSATGARRPRKRVGRGNATGQGTYAGRGMKGMKARSGGGVRPSFEGGQNPLVKSLPTLRGFTNIFREQFVAVNLDSLASRFTAGSEVDPGVLKAVRLVNGKGVKIKILGRGNLQVPITVKAHRFSDQARDKIEKAGGKAVEI</sequence>
<dbReference type="NCBIfam" id="TIGR01071">
    <property type="entry name" value="rplO_bact"/>
    <property type="match status" value="1"/>
</dbReference>
<feature type="region of interest" description="Disordered" evidence="4">
    <location>
        <begin position="1"/>
        <end position="57"/>
    </location>
</feature>
<organism evidence="6">
    <name type="scientific">marine metagenome</name>
    <dbReference type="NCBI Taxonomy" id="408172"/>
    <lineage>
        <taxon>unclassified sequences</taxon>
        <taxon>metagenomes</taxon>
        <taxon>ecological metagenomes</taxon>
    </lineage>
</organism>
<dbReference type="PROSITE" id="PS00475">
    <property type="entry name" value="RIBOSOMAL_L15"/>
    <property type="match status" value="1"/>
</dbReference>
<evidence type="ECO:0000256" key="1">
    <source>
        <dbReference type="ARBA" id="ARBA00007320"/>
    </source>
</evidence>
<gene>
    <name evidence="6" type="ORF">METZ01_LOCUS193802</name>
</gene>
<dbReference type="EMBL" id="UINC01040703">
    <property type="protein sequence ID" value="SVB40948.1"/>
    <property type="molecule type" value="Genomic_DNA"/>
</dbReference>
<dbReference type="InterPro" id="IPR005749">
    <property type="entry name" value="Ribosomal_uL15_bac-type"/>
</dbReference>
<dbReference type="InterPro" id="IPR021131">
    <property type="entry name" value="Ribosomal_uL15/eL18"/>
</dbReference>
<accession>A0A382DRF6</accession>
<dbReference type="InterPro" id="IPR036227">
    <property type="entry name" value="Ribosomal_uL15/eL18_sf"/>
</dbReference>
<proteinExistence type="inferred from homology"/>
<dbReference type="HAMAP" id="MF_01341">
    <property type="entry name" value="Ribosomal_uL15"/>
    <property type="match status" value="1"/>
</dbReference>
<evidence type="ECO:0000313" key="6">
    <source>
        <dbReference type="EMBL" id="SVB40948.1"/>
    </source>
</evidence>
<dbReference type="SUPFAM" id="SSF52080">
    <property type="entry name" value="Ribosomal proteins L15p and L18e"/>
    <property type="match status" value="1"/>
</dbReference>
<dbReference type="PANTHER" id="PTHR12934">
    <property type="entry name" value="50S RIBOSOMAL PROTEIN L15"/>
    <property type="match status" value="1"/>
</dbReference>
<keyword evidence="3" id="KW-0687">Ribonucleoprotein</keyword>
<dbReference type="GO" id="GO:0022625">
    <property type="term" value="C:cytosolic large ribosomal subunit"/>
    <property type="evidence" value="ECO:0007669"/>
    <property type="project" value="TreeGrafter"/>
</dbReference>
<dbReference type="Pfam" id="PF00828">
    <property type="entry name" value="Ribosomal_L27A"/>
    <property type="match status" value="1"/>
</dbReference>
<name>A0A382DRF6_9ZZZZ</name>
<dbReference type="InterPro" id="IPR001196">
    <property type="entry name" value="Ribosomal_uL15_CS"/>
</dbReference>
<keyword evidence="2" id="KW-0689">Ribosomal protein</keyword>
<comment type="similarity">
    <text evidence="1">Belongs to the universal ribosomal protein uL15 family.</text>
</comment>
<feature type="domain" description="Large ribosomal subunit protein uL15/eL18" evidence="5">
    <location>
        <begin position="78"/>
        <end position="146"/>
    </location>
</feature>
<dbReference type="GO" id="GO:0003735">
    <property type="term" value="F:structural constituent of ribosome"/>
    <property type="evidence" value="ECO:0007669"/>
    <property type="project" value="InterPro"/>
</dbReference>
<evidence type="ECO:0000256" key="4">
    <source>
        <dbReference type="SAM" id="MobiDB-lite"/>
    </source>
</evidence>
<protein>
    <recommendedName>
        <fullName evidence="5">Large ribosomal subunit protein uL15/eL18 domain-containing protein</fullName>
    </recommendedName>
</protein>
<dbReference type="PANTHER" id="PTHR12934:SF11">
    <property type="entry name" value="LARGE RIBOSOMAL SUBUNIT PROTEIN UL15M"/>
    <property type="match status" value="1"/>
</dbReference>
<reference evidence="6" key="1">
    <citation type="submission" date="2018-05" db="EMBL/GenBank/DDBJ databases">
        <authorList>
            <person name="Lanie J.A."/>
            <person name="Ng W.-L."/>
            <person name="Kazmierczak K.M."/>
            <person name="Andrzejewski T.M."/>
            <person name="Davidsen T.M."/>
            <person name="Wayne K.J."/>
            <person name="Tettelin H."/>
            <person name="Glass J.I."/>
            <person name="Rusch D."/>
            <person name="Podicherti R."/>
            <person name="Tsui H.-C.T."/>
            <person name="Winkler M.E."/>
        </authorList>
    </citation>
    <scope>NUCLEOTIDE SEQUENCE</scope>
</reference>
<dbReference type="GO" id="GO:0006412">
    <property type="term" value="P:translation"/>
    <property type="evidence" value="ECO:0007669"/>
    <property type="project" value="InterPro"/>
</dbReference>
<evidence type="ECO:0000256" key="2">
    <source>
        <dbReference type="ARBA" id="ARBA00022980"/>
    </source>
</evidence>
<feature type="compositionally biased region" description="Gly residues" evidence="4">
    <location>
        <begin position="23"/>
        <end position="35"/>
    </location>
</feature>